<organism evidence="2 3">
    <name type="scientific">Bipolaris oryzae ATCC 44560</name>
    <dbReference type="NCBI Taxonomy" id="930090"/>
    <lineage>
        <taxon>Eukaryota</taxon>
        <taxon>Fungi</taxon>
        <taxon>Dikarya</taxon>
        <taxon>Ascomycota</taxon>
        <taxon>Pezizomycotina</taxon>
        <taxon>Dothideomycetes</taxon>
        <taxon>Pleosporomycetidae</taxon>
        <taxon>Pleosporales</taxon>
        <taxon>Pleosporineae</taxon>
        <taxon>Pleosporaceae</taxon>
        <taxon>Bipolaris</taxon>
    </lineage>
</organism>
<dbReference type="HOGENOM" id="CLU_1277428_0_0_1"/>
<dbReference type="RefSeq" id="XP_007689520.1">
    <property type="nucleotide sequence ID" value="XM_007691330.1"/>
</dbReference>
<accession>W6ZK45</accession>
<proteinExistence type="predicted"/>
<dbReference type="KEGG" id="bor:COCMIDRAFT_38153"/>
<sequence length="216" mass="23751">MDDKLLTAIREGTLSDNEAKGQLLKRRYAIAIGKDLPADLQARALQVCDKAFKSGVFEATSKTPPFVTFLRDALETIALVYKEKDARPTPPLQTKTSTPADATEPTLEPSPSSESDLERRPAASARGRRSRSVTLERSMVADAVEARQLRKRRAHLNTDTHGRDSKRHFHGPPENVPETKEPTDASPSLIVKLRVPIIGDSNKLLGVSVPIPRRSS</sequence>
<reference evidence="2 3" key="1">
    <citation type="journal article" date="2013" name="PLoS Genet.">
        <title>Comparative genome structure, secondary metabolite, and effector coding capacity across Cochliobolus pathogens.</title>
        <authorList>
            <person name="Condon B.J."/>
            <person name="Leng Y."/>
            <person name="Wu D."/>
            <person name="Bushley K.E."/>
            <person name="Ohm R.A."/>
            <person name="Otillar R."/>
            <person name="Martin J."/>
            <person name="Schackwitz W."/>
            <person name="Grimwood J."/>
            <person name="MohdZainudin N."/>
            <person name="Xue C."/>
            <person name="Wang R."/>
            <person name="Manning V.A."/>
            <person name="Dhillon B."/>
            <person name="Tu Z.J."/>
            <person name="Steffenson B.J."/>
            <person name="Salamov A."/>
            <person name="Sun H."/>
            <person name="Lowry S."/>
            <person name="LaButti K."/>
            <person name="Han J."/>
            <person name="Copeland A."/>
            <person name="Lindquist E."/>
            <person name="Barry K."/>
            <person name="Schmutz J."/>
            <person name="Baker S.E."/>
            <person name="Ciuffetti L.M."/>
            <person name="Grigoriev I.V."/>
            <person name="Zhong S."/>
            <person name="Turgeon B.G."/>
        </authorList>
    </citation>
    <scope>NUCLEOTIDE SEQUENCE [LARGE SCALE GENOMIC DNA]</scope>
    <source>
        <strain evidence="2 3">ATCC 44560</strain>
    </source>
</reference>
<dbReference type="EMBL" id="KI964015">
    <property type="protein sequence ID" value="EUC43956.1"/>
    <property type="molecule type" value="Genomic_DNA"/>
</dbReference>
<dbReference type="Proteomes" id="UP000054032">
    <property type="component" value="Unassembled WGS sequence"/>
</dbReference>
<protein>
    <submittedName>
        <fullName evidence="2">Uncharacterized protein</fullName>
    </submittedName>
</protein>
<evidence type="ECO:0000256" key="1">
    <source>
        <dbReference type="SAM" id="MobiDB-lite"/>
    </source>
</evidence>
<evidence type="ECO:0000313" key="2">
    <source>
        <dbReference type="EMBL" id="EUC43956.1"/>
    </source>
</evidence>
<feature type="region of interest" description="Disordered" evidence="1">
    <location>
        <begin position="85"/>
        <end position="187"/>
    </location>
</feature>
<feature type="compositionally biased region" description="Low complexity" evidence="1">
    <location>
        <begin position="103"/>
        <end position="114"/>
    </location>
</feature>
<evidence type="ECO:0000313" key="3">
    <source>
        <dbReference type="Proteomes" id="UP000054032"/>
    </source>
</evidence>
<gene>
    <name evidence="2" type="ORF">COCMIDRAFT_38153</name>
</gene>
<dbReference type="GeneID" id="19123410"/>
<keyword evidence="3" id="KW-1185">Reference proteome</keyword>
<name>W6ZK45_COCMI</name>
<dbReference type="STRING" id="930090.W6ZK45"/>
<dbReference type="OrthoDB" id="3690407at2759"/>
<dbReference type="AlphaFoldDB" id="W6ZK45"/>